<dbReference type="Gene3D" id="3.40.50.150">
    <property type="entry name" value="Vaccinia Virus protein VP39"/>
    <property type="match status" value="1"/>
</dbReference>
<dbReference type="SUPFAM" id="SSF53335">
    <property type="entry name" value="S-adenosyl-L-methionine-dependent methyltransferases"/>
    <property type="match status" value="1"/>
</dbReference>
<dbReference type="InParanoid" id="A0A0D2J0L8"/>
<sequence>MTNERVFSSFRDPSGFVFLKKGIIYRQINKSYAECFEMASTSGLFESLMQKGKLLPFDECDLDLKPDCQPYKIIKPALIDFISYPYEWSFSQLKDAALLSLDIHIDALDKGMILKDASAYNIQFLKGKPIFIDHLSFDIAENYTAWPAYGQFCRHFLAPLALMSYTDVRLNSLLKVYIDGIPLDLASKLLPVKAKLHFGLDLHLFLHAKTQLKYSNKGEKLEKTKALDIKGMKAIATSLHNSISKLKLGSFKTEWGDYYSDTNYSEEAMSSKKMAISLMLRSVSPSIVWDLGGNTGVFSKLAVDAGAKVVCFDIDPLAVEQNYLNCREFGPAEMLPLVMDFTNPSPGLGYAAKERESLTDRGPADLLMALALIHHLAISNNLPFAYIAKYFSRLGDWLLIEFVPKSDSQVQRLLISREDIFSHYTQQNFENTFSEYFEIVKYGEVKNSERTIYLMKTKQLG</sequence>
<accession>A0A0D2J0L8</accession>
<comment type="caution">
    <text evidence="1">The sequence shown here is derived from an EMBL/GenBank/DDBJ whole genome shotgun (WGS) entry which is preliminary data.</text>
</comment>
<proteinExistence type="predicted"/>
<dbReference type="InterPro" id="IPR029063">
    <property type="entry name" value="SAM-dependent_MTases_sf"/>
</dbReference>
<evidence type="ECO:0000313" key="1">
    <source>
        <dbReference type="EMBL" id="KIX11794.1"/>
    </source>
</evidence>
<protein>
    <recommendedName>
        <fullName evidence="3">SAM-dependent methyltransferase</fullName>
    </recommendedName>
</protein>
<evidence type="ECO:0008006" key="3">
    <source>
        <dbReference type="Google" id="ProtNLM"/>
    </source>
</evidence>
<dbReference type="RefSeq" id="WP_044351502.1">
    <property type="nucleotide sequence ID" value="NZ_AZAC01000044.1"/>
</dbReference>
<evidence type="ECO:0000313" key="2">
    <source>
        <dbReference type="Proteomes" id="UP000032233"/>
    </source>
</evidence>
<gene>
    <name evidence="1" type="ORF">X474_22220</name>
</gene>
<dbReference type="STRING" id="1429043.X474_22220"/>
<dbReference type="EMBL" id="AZAC01000044">
    <property type="protein sequence ID" value="KIX11794.1"/>
    <property type="molecule type" value="Genomic_DNA"/>
</dbReference>
<name>A0A0D2J0L8_9BACT</name>
<dbReference type="OrthoDB" id="9765084at2"/>
<dbReference type="PATRIC" id="fig|1429043.3.peg.4706"/>
<dbReference type="Proteomes" id="UP000032233">
    <property type="component" value="Unassembled WGS sequence"/>
</dbReference>
<reference evidence="1 2" key="1">
    <citation type="submission" date="2013-11" db="EMBL/GenBank/DDBJ databases">
        <title>Metagenomic analysis of a methanogenic consortium involved in long chain n-alkane degradation.</title>
        <authorList>
            <person name="Davidova I.A."/>
            <person name="Callaghan A.V."/>
            <person name="Wawrik B."/>
            <person name="Pruitt S."/>
            <person name="Marks C."/>
            <person name="Duncan K.E."/>
            <person name="Suflita J.M."/>
        </authorList>
    </citation>
    <scope>NUCLEOTIDE SEQUENCE [LARGE SCALE GENOMIC DNA]</scope>
    <source>
        <strain evidence="1 2">SPR</strain>
    </source>
</reference>
<organism evidence="1 2">
    <name type="scientific">Dethiosulfatarculus sandiegensis</name>
    <dbReference type="NCBI Taxonomy" id="1429043"/>
    <lineage>
        <taxon>Bacteria</taxon>
        <taxon>Pseudomonadati</taxon>
        <taxon>Thermodesulfobacteriota</taxon>
        <taxon>Desulfarculia</taxon>
        <taxon>Desulfarculales</taxon>
        <taxon>Desulfarculaceae</taxon>
        <taxon>Dethiosulfatarculus</taxon>
    </lineage>
</organism>
<keyword evidence="2" id="KW-1185">Reference proteome</keyword>
<dbReference type="CDD" id="cd02440">
    <property type="entry name" value="AdoMet_MTases"/>
    <property type="match status" value="1"/>
</dbReference>
<dbReference type="AlphaFoldDB" id="A0A0D2J0L8"/>